<evidence type="ECO:0000313" key="1">
    <source>
        <dbReference type="EMBL" id="KIM42417.1"/>
    </source>
</evidence>
<sequence length="65" mass="7983">MKRDPIFYPIKTRKRLTACFLPYIDAKNHRFLRRLTSRHGRSRMVYRCEARSQARHIWILPRALL</sequence>
<protein>
    <submittedName>
        <fullName evidence="1">Uncharacterized protein</fullName>
    </submittedName>
</protein>
<name>A0A0C2YN02_HEBCY</name>
<gene>
    <name evidence="1" type="ORF">M413DRAFT_133546</name>
</gene>
<evidence type="ECO:0000313" key="2">
    <source>
        <dbReference type="Proteomes" id="UP000053424"/>
    </source>
</evidence>
<keyword evidence="2" id="KW-1185">Reference proteome</keyword>
<reference evidence="2" key="2">
    <citation type="submission" date="2015-01" db="EMBL/GenBank/DDBJ databases">
        <title>Evolutionary Origins and Diversification of the Mycorrhizal Mutualists.</title>
        <authorList>
            <consortium name="DOE Joint Genome Institute"/>
            <consortium name="Mycorrhizal Genomics Consortium"/>
            <person name="Kohler A."/>
            <person name="Kuo A."/>
            <person name="Nagy L.G."/>
            <person name="Floudas D."/>
            <person name="Copeland A."/>
            <person name="Barry K.W."/>
            <person name="Cichocki N."/>
            <person name="Veneault-Fourrey C."/>
            <person name="LaButti K."/>
            <person name="Lindquist E.A."/>
            <person name="Lipzen A."/>
            <person name="Lundell T."/>
            <person name="Morin E."/>
            <person name="Murat C."/>
            <person name="Riley R."/>
            <person name="Ohm R."/>
            <person name="Sun H."/>
            <person name="Tunlid A."/>
            <person name="Henrissat B."/>
            <person name="Grigoriev I.V."/>
            <person name="Hibbett D.S."/>
            <person name="Martin F."/>
        </authorList>
    </citation>
    <scope>NUCLEOTIDE SEQUENCE [LARGE SCALE GENOMIC DNA]</scope>
    <source>
        <strain evidence="2">h7</strain>
    </source>
</reference>
<dbReference type="Proteomes" id="UP000053424">
    <property type="component" value="Unassembled WGS sequence"/>
</dbReference>
<organism evidence="1 2">
    <name type="scientific">Hebeloma cylindrosporum</name>
    <dbReference type="NCBI Taxonomy" id="76867"/>
    <lineage>
        <taxon>Eukaryota</taxon>
        <taxon>Fungi</taxon>
        <taxon>Dikarya</taxon>
        <taxon>Basidiomycota</taxon>
        <taxon>Agaricomycotina</taxon>
        <taxon>Agaricomycetes</taxon>
        <taxon>Agaricomycetidae</taxon>
        <taxon>Agaricales</taxon>
        <taxon>Agaricineae</taxon>
        <taxon>Hymenogastraceae</taxon>
        <taxon>Hebeloma</taxon>
    </lineage>
</organism>
<proteinExistence type="predicted"/>
<reference evidence="1 2" key="1">
    <citation type="submission" date="2014-04" db="EMBL/GenBank/DDBJ databases">
        <authorList>
            <consortium name="DOE Joint Genome Institute"/>
            <person name="Kuo A."/>
            <person name="Gay G."/>
            <person name="Dore J."/>
            <person name="Kohler A."/>
            <person name="Nagy L.G."/>
            <person name="Floudas D."/>
            <person name="Copeland A."/>
            <person name="Barry K.W."/>
            <person name="Cichocki N."/>
            <person name="Veneault-Fourrey C."/>
            <person name="LaButti K."/>
            <person name="Lindquist E.A."/>
            <person name="Lipzen A."/>
            <person name="Lundell T."/>
            <person name="Morin E."/>
            <person name="Murat C."/>
            <person name="Sun H."/>
            <person name="Tunlid A."/>
            <person name="Henrissat B."/>
            <person name="Grigoriev I.V."/>
            <person name="Hibbett D.S."/>
            <person name="Martin F."/>
            <person name="Nordberg H.P."/>
            <person name="Cantor M.N."/>
            <person name="Hua S.X."/>
        </authorList>
    </citation>
    <scope>NUCLEOTIDE SEQUENCE [LARGE SCALE GENOMIC DNA]</scope>
    <source>
        <strain evidence="2">h7</strain>
    </source>
</reference>
<dbReference type="EMBL" id="KN831778">
    <property type="protein sequence ID" value="KIM42417.1"/>
    <property type="molecule type" value="Genomic_DNA"/>
</dbReference>
<dbReference type="HOGENOM" id="CLU_2849917_0_0_1"/>
<dbReference type="AlphaFoldDB" id="A0A0C2YN02"/>
<accession>A0A0C2YN02</accession>